<accession>A0ACB9W780</accession>
<gene>
    <name evidence="1" type="ORF">KUCAC02_000391</name>
</gene>
<dbReference type="Proteomes" id="UP001057452">
    <property type="component" value="Chromosome 18"/>
</dbReference>
<protein>
    <submittedName>
        <fullName evidence="1">Uncharacterized protein</fullName>
    </submittedName>
</protein>
<proteinExistence type="predicted"/>
<reference evidence="1" key="1">
    <citation type="submission" date="2022-05" db="EMBL/GenBank/DDBJ databases">
        <title>Chromosome-level genome of Chaenocephalus aceratus.</title>
        <authorList>
            <person name="Park H."/>
        </authorList>
    </citation>
    <scope>NUCLEOTIDE SEQUENCE</scope>
    <source>
        <strain evidence="1">KU_202001</strain>
    </source>
</reference>
<name>A0ACB9W780_CHAAC</name>
<dbReference type="EMBL" id="CM043802">
    <property type="protein sequence ID" value="KAI4808327.1"/>
    <property type="molecule type" value="Genomic_DNA"/>
</dbReference>
<evidence type="ECO:0000313" key="2">
    <source>
        <dbReference type="Proteomes" id="UP001057452"/>
    </source>
</evidence>
<comment type="caution">
    <text evidence="1">The sequence shown here is derived from an EMBL/GenBank/DDBJ whole genome shotgun (WGS) entry which is preliminary data.</text>
</comment>
<keyword evidence="2" id="KW-1185">Reference proteome</keyword>
<evidence type="ECO:0000313" key="1">
    <source>
        <dbReference type="EMBL" id="KAI4808327.1"/>
    </source>
</evidence>
<feature type="non-terminal residue" evidence="1">
    <location>
        <position position="1"/>
    </location>
</feature>
<organism evidence="1 2">
    <name type="scientific">Chaenocephalus aceratus</name>
    <name type="common">Blackfin icefish</name>
    <name type="synonym">Chaenichthys aceratus</name>
    <dbReference type="NCBI Taxonomy" id="36190"/>
    <lineage>
        <taxon>Eukaryota</taxon>
        <taxon>Metazoa</taxon>
        <taxon>Chordata</taxon>
        <taxon>Craniata</taxon>
        <taxon>Vertebrata</taxon>
        <taxon>Euteleostomi</taxon>
        <taxon>Actinopterygii</taxon>
        <taxon>Neopterygii</taxon>
        <taxon>Teleostei</taxon>
        <taxon>Neoteleostei</taxon>
        <taxon>Acanthomorphata</taxon>
        <taxon>Eupercaria</taxon>
        <taxon>Perciformes</taxon>
        <taxon>Notothenioidei</taxon>
        <taxon>Channichthyidae</taxon>
        <taxon>Chaenocephalus</taxon>
    </lineage>
</organism>
<sequence>SNSRLFIPPKNYRNNLYEQARLPLQQGLAQGHLSREDTCFKKGNYEKEYHDLKVSEESVVSNLDVIWSKLLEKTEEGTLLPKGSLKR</sequence>